<protein>
    <submittedName>
        <fullName evidence="2">Uncharacterized protein</fullName>
    </submittedName>
</protein>
<dbReference type="AlphaFoldDB" id="A0A8H3E556"/>
<feature type="non-terminal residue" evidence="2">
    <location>
        <position position="1"/>
    </location>
</feature>
<feature type="transmembrane region" description="Helical" evidence="1">
    <location>
        <begin position="19"/>
        <end position="39"/>
    </location>
</feature>
<dbReference type="EMBL" id="CAJNJQ010003520">
    <property type="protein sequence ID" value="CAE7200361.1"/>
    <property type="molecule type" value="Genomic_DNA"/>
</dbReference>
<accession>A0A8H3E556</accession>
<keyword evidence="1" id="KW-0472">Membrane</keyword>
<dbReference type="Proteomes" id="UP000663827">
    <property type="component" value="Unassembled WGS sequence"/>
</dbReference>
<organism evidence="2 3">
    <name type="scientific">Rhizoctonia solani</name>
    <dbReference type="NCBI Taxonomy" id="456999"/>
    <lineage>
        <taxon>Eukaryota</taxon>
        <taxon>Fungi</taxon>
        <taxon>Dikarya</taxon>
        <taxon>Basidiomycota</taxon>
        <taxon>Agaricomycotina</taxon>
        <taxon>Agaricomycetes</taxon>
        <taxon>Cantharellales</taxon>
        <taxon>Ceratobasidiaceae</taxon>
        <taxon>Rhizoctonia</taxon>
    </lineage>
</organism>
<evidence type="ECO:0000256" key="1">
    <source>
        <dbReference type="SAM" id="Phobius"/>
    </source>
</evidence>
<sequence length="231" mass="25114">VGCWISGKYKAQRFGAEYVWLWISGFGSILLYIPLFLIMRGNIMWDPIIGWKSLRWSWRKDDIGVNSLIWYPLTYTITVLPVSIVRWISFNGGHVDAAVVFVAASIFNLSGLVNVGLILFTRTGVFLLGPRVLGGIDPRLVDTEPLGGDYMQEHETGFGGVRVVNQRDSSIIGENIHPGRGDISSGGLGFKSVSRGPLVDPSSEGAAGESGPGRAYLESLGFLRGNGPLKT</sequence>
<reference evidence="2" key="1">
    <citation type="submission" date="2021-01" db="EMBL/GenBank/DDBJ databases">
        <authorList>
            <person name="Kaushik A."/>
        </authorList>
    </citation>
    <scope>NUCLEOTIDE SEQUENCE</scope>
    <source>
        <strain evidence="2">AG5</strain>
    </source>
</reference>
<keyword evidence="1" id="KW-1133">Transmembrane helix</keyword>
<evidence type="ECO:0000313" key="3">
    <source>
        <dbReference type="Proteomes" id="UP000663827"/>
    </source>
</evidence>
<name>A0A8H3E556_9AGAM</name>
<proteinExistence type="predicted"/>
<feature type="transmembrane region" description="Helical" evidence="1">
    <location>
        <begin position="68"/>
        <end position="88"/>
    </location>
</feature>
<keyword evidence="1" id="KW-0812">Transmembrane</keyword>
<comment type="caution">
    <text evidence="2">The sequence shown here is derived from an EMBL/GenBank/DDBJ whole genome shotgun (WGS) entry which is preliminary data.</text>
</comment>
<gene>
    <name evidence="2" type="ORF">RDB_LOCUS138126</name>
</gene>
<feature type="transmembrane region" description="Helical" evidence="1">
    <location>
        <begin position="100"/>
        <end position="121"/>
    </location>
</feature>
<evidence type="ECO:0000313" key="2">
    <source>
        <dbReference type="EMBL" id="CAE7200361.1"/>
    </source>
</evidence>